<comment type="caution">
    <text evidence="8">The sequence shown here is derived from an EMBL/GenBank/DDBJ whole genome shotgun (WGS) entry which is preliminary data.</text>
</comment>
<evidence type="ECO:0000256" key="5">
    <source>
        <dbReference type="SAM" id="Coils"/>
    </source>
</evidence>
<dbReference type="PANTHER" id="PTHR31422:SF0">
    <property type="entry name" value="MYOSIN-BINDING PROTEIN 7"/>
    <property type="match status" value="1"/>
</dbReference>
<dbReference type="GO" id="GO:0016020">
    <property type="term" value="C:membrane"/>
    <property type="evidence" value="ECO:0007669"/>
    <property type="project" value="UniProtKB-SubCell"/>
</dbReference>
<proteinExistence type="predicted"/>
<reference evidence="8" key="1">
    <citation type="submission" date="2018-05" db="EMBL/GenBank/DDBJ databases">
        <title>Draft genome of Mucuna pruriens seed.</title>
        <authorList>
            <person name="Nnadi N.E."/>
            <person name="Vos R."/>
            <person name="Hasami M.H."/>
            <person name="Devisetty U.K."/>
            <person name="Aguiy J.C."/>
        </authorList>
    </citation>
    <scope>NUCLEOTIDE SEQUENCE [LARGE SCALE GENOMIC DNA]</scope>
    <source>
        <strain evidence="8">JCA_2017</strain>
    </source>
</reference>
<dbReference type="PANTHER" id="PTHR31422">
    <property type="entry name" value="BNAANNG28530D PROTEIN"/>
    <property type="match status" value="1"/>
</dbReference>
<gene>
    <name evidence="8" type="primary">MYOB7</name>
    <name evidence="8" type="ORF">CR513_20237</name>
</gene>
<dbReference type="PROSITE" id="PS51775">
    <property type="entry name" value="GTD_BINDING"/>
    <property type="match status" value="1"/>
</dbReference>
<evidence type="ECO:0000256" key="1">
    <source>
        <dbReference type="ARBA" id="ARBA00004370"/>
    </source>
</evidence>
<keyword evidence="4 6" id="KW-0472">Membrane</keyword>
<dbReference type="EMBL" id="QJKJ01003748">
    <property type="protein sequence ID" value="RDX97042.1"/>
    <property type="molecule type" value="Genomic_DNA"/>
</dbReference>
<dbReference type="OrthoDB" id="1060521at2759"/>
<keyword evidence="9" id="KW-1185">Reference proteome</keyword>
<accession>A0A371H2L1</accession>
<name>A0A371H2L1_MUCPR</name>
<keyword evidence="2 6" id="KW-0812">Transmembrane</keyword>
<evidence type="ECO:0000256" key="4">
    <source>
        <dbReference type="ARBA" id="ARBA00023136"/>
    </source>
</evidence>
<dbReference type="GO" id="GO:0080115">
    <property type="term" value="F:myosin XI tail binding"/>
    <property type="evidence" value="ECO:0007669"/>
    <property type="project" value="UniProtKB-ARBA"/>
</dbReference>
<organism evidence="8 9">
    <name type="scientific">Mucuna pruriens</name>
    <name type="common">Velvet bean</name>
    <name type="synonym">Dolichos pruriens</name>
    <dbReference type="NCBI Taxonomy" id="157652"/>
    <lineage>
        <taxon>Eukaryota</taxon>
        <taxon>Viridiplantae</taxon>
        <taxon>Streptophyta</taxon>
        <taxon>Embryophyta</taxon>
        <taxon>Tracheophyta</taxon>
        <taxon>Spermatophyta</taxon>
        <taxon>Magnoliopsida</taxon>
        <taxon>eudicotyledons</taxon>
        <taxon>Gunneridae</taxon>
        <taxon>Pentapetalae</taxon>
        <taxon>rosids</taxon>
        <taxon>fabids</taxon>
        <taxon>Fabales</taxon>
        <taxon>Fabaceae</taxon>
        <taxon>Papilionoideae</taxon>
        <taxon>50 kb inversion clade</taxon>
        <taxon>NPAAA clade</taxon>
        <taxon>indigoferoid/millettioid clade</taxon>
        <taxon>Phaseoleae</taxon>
        <taxon>Mucuna</taxon>
    </lineage>
</organism>
<protein>
    <submittedName>
        <fullName evidence="8">Myosin-binding protein 7</fullName>
    </submittedName>
</protein>
<evidence type="ECO:0000256" key="6">
    <source>
        <dbReference type="SAM" id="Phobius"/>
    </source>
</evidence>
<dbReference type="Proteomes" id="UP000257109">
    <property type="component" value="Unassembled WGS sequence"/>
</dbReference>
<evidence type="ECO:0000313" key="8">
    <source>
        <dbReference type="EMBL" id="RDX97042.1"/>
    </source>
</evidence>
<evidence type="ECO:0000313" key="9">
    <source>
        <dbReference type="Proteomes" id="UP000257109"/>
    </source>
</evidence>
<dbReference type="STRING" id="157652.A0A371H2L1"/>
<feature type="domain" description="GTD-binding" evidence="7">
    <location>
        <begin position="67"/>
        <end position="165"/>
    </location>
</feature>
<dbReference type="AlphaFoldDB" id="A0A371H2L1"/>
<sequence>MDLESSGDSVKCCKHCECGCSECSMAARSSANWFRSVKRKHKELEQSKQLSVPGQDNDPVARVEIGDEGDALRQAVSSQQKSIQDLYDELEEERSAASSAANETMSMILRLQREKAELQMEARQFKRFVEERTSHDQQELLAMEELLYKREQAIQSLMFEVQAYKHRLLSFGFTESEAEGDPYEFPPYEYPSLRCNAMHASMDADNDDIDIEKYVFGETPRDRLRNLESRISQMERSPTYSQMDGDFSAKSMLEKVIVGQSPRRPKHSRKFSCDSFCPEYFMDSPRLSGSFKKIDCVSQSEDITNLKKVDNASETGDDIIDKVYTIDSEFKAGVSVYDDYATTPRDFVNNAEFEDPYIKKLHMRLQALEADRESMRQAIISMRTDKAQLVLLKEIAQELCKEMPQQKKMTARSFIGNLSFLTVFKWVASIVFWRNNAHQIKYMFGLPSDSVGLLMLLDKGPHVRVGSYVGVGASTES</sequence>
<feature type="transmembrane region" description="Helical" evidence="6">
    <location>
        <begin position="414"/>
        <end position="433"/>
    </location>
</feature>
<evidence type="ECO:0000259" key="7">
    <source>
        <dbReference type="PROSITE" id="PS51775"/>
    </source>
</evidence>
<dbReference type="Pfam" id="PF04576">
    <property type="entry name" value="Zein-binding"/>
    <property type="match status" value="1"/>
</dbReference>
<comment type="subcellular location">
    <subcellularLocation>
        <location evidence="1">Membrane</location>
    </subcellularLocation>
</comment>
<keyword evidence="5" id="KW-0175">Coiled coil</keyword>
<keyword evidence="3 6" id="KW-1133">Transmembrane helix</keyword>
<feature type="coiled-coil region" evidence="5">
    <location>
        <begin position="73"/>
        <end position="128"/>
    </location>
</feature>
<dbReference type="InterPro" id="IPR007656">
    <property type="entry name" value="GTD-bd"/>
</dbReference>
<evidence type="ECO:0000256" key="3">
    <source>
        <dbReference type="ARBA" id="ARBA00022989"/>
    </source>
</evidence>
<feature type="coiled-coil region" evidence="5">
    <location>
        <begin position="358"/>
        <end position="385"/>
    </location>
</feature>
<evidence type="ECO:0000256" key="2">
    <source>
        <dbReference type="ARBA" id="ARBA00022692"/>
    </source>
</evidence>
<feature type="non-terminal residue" evidence="8">
    <location>
        <position position="1"/>
    </location>
</feature>